<organism evidence="2">
    <name type="scientific">freshwater metagenome</name>
    <dbReference type="NCBI Taxonomy" id="449393"/>
    <lineage>
        <taxon>unclassified sequences</taxon>
        <taxon>metagenomes</taxon>
        <taxon>ecological metagenomes</taxon>
    </lineage>
</organism>
<feature type="transmembrane region" description="Helical" evidence="1">
    <location>
        <begin position="187"/>
        <end position="207"/>
    </location>
</feature>
<evidence type="ECO:0000313" key="2">
    <source>
        <dbReference type="EMBL" id="CAB4367999.1"/>
    </source>
</evidence>
<protein>
    <submittedName>
        <fullName evidence="2">Unannotated protein</fullName>
    </submittedName>
</protein>
<accession>A0A6J6AGQ6</accession>
<keyword evidence="1" id="KW-0812">Transmembrane</keyword>
<feature type="transmembrane region" description="Helical" evidence="1">
    <location>
        <begin position="153"/>
        <end position="181"/>
    </location>
</feature>
<sequence length="441" mass="49141">MPRLLSLWRNPSGARILLAVYAIARATSSVGQPIATFGDTRGYESLSFFGNNHRMWPVSLIYFVVHDNAMRVVAQVLIGCVAWGWCAIVLARHSRYPRGVMIAVLTMGLTPQIIRYDLAILSESLTISFVVLLITASINLASQRNSRTISLWLLNLLVCGMTRPTHLIIIWACTAFALFYILRKNSVRNIGLCFVLLLMSLWGYTLFRTDHGYSRLNFYTVLADQIMSNDARYQWFVQHGMPDIPVLRTSLSYDYVDNVDPALLALVELPLGQPPPAMIRVGGTQFANWVISDGWSTYGKYVLSHKSESLSRIRALSDPTLSPINDDFLPINTRFSFARTLFGDWKTWAGLGLAASTSMLIRVSRRRQFFALCAMSSFTLVVYCINLLASGIEHPRHASAAAVAIRVLALSAVVLALPGRRSAIPVDEFDDARGKKTSRAD</sequence>
<dbReference type="EMBL" id="CAETWZ010000069">
    <property type="protein sequence ID" value="CAB4367999.1"/>
    <property type="molecule type" value="Genomic_DNA"/>
</dbReference>
<feature type="transmembrane region" description="Helical" evidence="1">
    <location>
        <begin position="369"/>
        <end position="392"/>
    </location>
</feature>
<keyword evidence="1" id="KW-1133">Transmembrane helix</keyword>
<name>A0A6J6AGQ6_9ZZZZ</name>
<evidence type="ECO:0000256" key="1">
    <source>
        <dbReference type="SAM" id="Phobius"/>
    </source>
</evidence>
<feature type="transmembrane region" description="Helical" evidence="1">
    <location>
        <begin position="398"/>
        <end position="417"/>
    </location>
</feature>
<feature type="transmembrane region" description="Helical" evidence="1">
    <location>
        <begin position="120"/>
        <end position="141"/>
    </location>
</feature>
<feature type="transmembrane region" description="Helical" evidence="1">
    <location>
        <begin position="72"/>
        <end position="91"/>
    </location>
</feature>
<keyword evidence="1" id="KW-0472">Membrane</keyword>
<dbReference type="AlphaFoldDB" id="A0A6J6AGQ6"/>
<proteinExistence type="predicted"/>
<reference evidence="2" key="1">
    <citation type="submission" date="2020-05" db="EMBL/GenBank/DDBJ databases">
        <authorList>
            <person name="Chiriac C."/>
            <person name="Salcher M."/>
            <person name="Ghai R."/>
            <person name="Kavagutti S V."/>
        </authorList>
    </citation>
    <scope>NUCLEOTIDE SEQUENCE</scope>
</reference>
<gene>
    <name evidence="2" type="ORF">UFOPK4179_00793</name>
</gene>